<dbReference type="AlphaFoldDB" id="A0A9P3Z5W6"/>
<evidence type="ECO:0000313" key="3">
    <source>
        <dbReference type="Proteomes" id="UP000885148"/>
    </source>
</evidence>
<proteinExistence type="predicted"/>
<gene>
    <name evidence="2" type="ORF">KV121_001913</name>
</gene>
<comment type="caution">
    <text evidence="2">The sequence shown here is derived from an EMBL/GenBank/DDBJ whole genome shotgun (WGS) entry which is preliminary data.</text>
</comment>
<organism evidence="2 3">
    <name type="scientific">Citrobacter freundii</name>
    <dbReference type="NCBI Taxonomy" id="546"/>
    <lineage>
        <taxon>Bacteria</taxon>
        <taxon>Pseudomonadati</taxon>
        <taxon>Pseudomonadota</taxon>
        <taxon>Gammaproteobacteria</taxon>
        <taxon>Enterobacterales</taxon>
        <taxon>Enterobacteriaceae</taxon>
        <taxon>Citrobacter</taxon>
        <taxon>Citrobacter freundii complex</taxon>
    </lineage>
</organism>
<dbReference type="GO" id="GO:0006302">
    <property type="term" value="P:double-strand break repair"/>
    <property type="evidence" value="ECO:0007669"/>
    <property type="project" value="TreeGrafter"/>
</dbReference>
<evidence type="ECO:0000259" key="1">
    <source>
        <dbReference type="Pfam" id="PF13175"/>
    </source>
</evidence>
<evidence type="ECO:0000313" key="2">
    <source>
        <dbReference type="EMBL" id="HBH7041864.1"/>
    </source>
</evidence>
<accession>A0A9P3Z5W6</accession>
<feature type="domain" description="Endonuclease GajA/Old nuclease/RecF-like AAA" evidence="1">
    <location>
        <begin position="51"/>
        <end position="494"/>
    </location>
</feature>
<dbReference type="GO" id="GO:0000731">
    <property type="term" value="P:DNA synthesis involved in DNA repair"/>
    <property type="evidence" value="ECO:0007669"/>
    <property type="project" value="TreeGrafter"/>
</dbReference>
<dbReference type="PANTHER" id="PTHR32182">
    <property type="entry name" value="DNA REPLICATION AND REPAIR PROTEIN RECF"/>
    <property type="match status" value="1"/>
</dbReference>
<dbReference type="Proteomes" id="UP000885148">
    <property type="component" value="Unassembled WGS sequence"/>
</dbReference>
<protein>
    <submittedName>
        <fullName evidence="2">AAA family ATPase</fullName>
    </submittedName>
</protein>
<reference evidence="2" key="2">
    <citation type="submission" date="2021-07" db="EMBL/GenBank/DDBJ databases">
        <authorList>
            <consortium name="NCBI Pathogen Detection Project"/>
        </authorList>
    </citation>
    <scope>NUCLEOTIDE SEQUENCE</scope>
    <source>
        <strain evidence="2">91871</strain>
    </source>
</reference>
<dbReference type="EMBL" id="DAESCB010000004">
    <property type="protein sequence ID" value="HBH7041864.1"/>
    <property type="molecule type" value="Genomic_DNA"/>
</dbReference>
<dbReference type="Pfam" id="PF13175">
    <property type="entry name" value="AAA_15"/>
    <property type="match status" value="1"/>
</dbReference>
<reference evidence="2" key="1">
    <citation type="journal article" date="2018" name="Genome Biol.">
        <title>SKESA: strategic k-mer extension for scrupulous assemblies.</title>
        <authorList>
            <person name="Souvorov A."/>
            <person name="Agarwala R."/>
            <person name="Lipman D.J."/>
        </authorList>
    </citation>
    <scope>NUCLEOTIDE SEQUENCE</scope>
    <source>
        <strain evidence="2">91871</strain>
    </source>
</reference>
<sequence length="586" mass="67970">MELIALYIEDFNGVHDSFIKTSSKFTIKYEHKTLIVRQDVNRDKYYDGIPSTLLIGQNGTGKTTILTFIEDFHYDNENTGFMVWFCDDTIYITSKGSQPSVINSPYNSKIIHSNVDFFAENRIFTIKSNNTVDFNSYLFGSRKKTAKNFIDISLSNTGKGKSNKKQEIAKIFKFINTGKSLPDTINNDKISILANLTLTASERTRKILRDRDFRLKHEKDLIDFFNYYYNKYNSSLAHPNKEFHFIKNDNFESYINSKKGNWRLSFFSFFFSKLSNGRHTDHSTQDAIFLTLTSILYPFSKKITPDFDYLYLKLVIVAFFSNPFNVTTEIEYVIKDYYPTINEDKVINELIILKNNFKLITAIIYKLYNHQNKITIKESEFNFLIKKPELVADLIGMSNALPKEFDAIFSIEWNGLSSGEVSLLHLFSSIYNSVNQINKSHDRNTVLLLLDEIDLYLHPEWQRKMFSDILDMLNEFNHDIKFQVLMSSHSPIIASDFLPIDIITLTRGAKNNIITGTLENIGFGESIENTMSQGFFLKATVGERVLKKVEELIKRKDDKIFLANNEYITSLIKNKFLTYILGIKND</sequence>
<dbReference type="PANTHER" id="PTHR32182:SF25">
    <property type="entry name" value="SLR1056 PROTEIN"/>
    <property type="match status" value="1"/>
</dbReference>
<name>A0A9P3Z5W6_CITFR</name>
<dbReference type="InterPro" id="IPR041685">
    <property type="entry name" value="AAA_GajA/Old/RecF-like"/>
</dbReference>